<dbReference type="AlphaFoldDB" id="M2TV59"/>
<evidence type="ECO:0000256" key="1">
    <source>
        <dbReference type="SAM" id="Coils"/>
    </source>
</evidence>
<evidence type="ECO:0000313" key="3">
    <source>
        <dbReference type="Proteomes" id="UP000016936"/>
    </source>
</evidence>
<gene>
    <name evidence="2" type="ORF">COCHEDRAFT_1157419</name>
</gene>
<keyword evidence="1" id="KW-0175">Coiled coil</keyword>
<dbReference type="Proteomes" id="UP000016936">
    <property type="component" value="Unassembled WGS sequence"/>
</dbReference>
<protein>
    <submittedName>
        <fullName evidence="2">Uncharacterized protein</fullName>
    </submittedName>
</protein>
<dbReference type="OrthoDB" id="3689429at2759"/>
<reference evidence="3" key="2">
    <citation type="journal article" date="2013" name="PLoS Genet.">
        <title>Comparative genome structure, secondary metabolite, and effector coding capacity across Cochliobolus pathogens.</title>
        <authorList>
            <person name="Condon B.J."/>
            <person name="Leng Y."/>
            <person name="Wu D."/>
            <person name="Bushley K.E."/>
            <person name="Ohm R.A."/>
            <person name="Otillar R."/>
            <person name="Martin J."/>
            <person name="Schackwitz W."/>
            <person name="Grimwood J."/>
            <person name="MohdZainudin N."/>
            <person name="Xue C."/>
            <person name="Wang R."/>
            <person name="Manning V.A."/>
            <person name="Dhillon B."/>
            <person name="Tu Z.J."/>
            <person name="Steffenson B.J."/>
            <person name="Salamov A."/>
            <person name="Sun H."/>
            <person name="Lowry S."/>
            <person name="LaButti K."/>
            <person name="Han J."/>
            <person name="Copeland A."/>
            <person name="Lindquist E."/>
            <person name="Barry K."/>
            <person name="Schmutz J."/>
            <person name="Baker S.E."/>
            <person name="Ciuffetti L.M."/>
            <person name="Grigoriev I.V."/>
            <person name="Zhong S."/>
            <person name="Turgeon B.G."/>
        </authorList>
    </citation>
    <scope>NUCLEOTIDE SEQUENCE [LARGE SCALE GENOMIC DNA]</scope>
    <source>
        <strain evidence="3">C5 / ATCC 48332 / race O</strain>
    </source>
</reference>
<proteinExistence type="predicted"/>
<accession>M2TV59</accession>
<organism evidence="2 3">
    <name type="scientific">Cochliobolus heterostrophus (strain C5 / ATCC 48332 / race O)</name>
    <name type="common">Southern corn leaf blight fungus</name>
    <name type="synonym">Bipolaris maydis</name>
    <dbReference type="NCBI Taxonomy" id="701091"/>
    <lineage>
        <taxon>Eukaryota</taxon>
        <taxon>Fungi</taxon>
        <taxon>Dikarya</taxon>
        <taxon>Ascomycota</taxon>
        <taxon>Pezizomycotina</taxon>
        <taxon>Dothideomycetes</taxon>
        <taxon>Pleosporomycetidae</taxon>
        <taxon>Pleosporales</taxon>
        <taxon>Pleosporineae</taxon>
        <taxon>Pleosporaceae</taxon>
        <taxon>Bipolaris</taxon>
    </lineage>
</organism>
<evidence type="ECO:0000313" key="2">
    <source>
        <dbReference type="EMBL" id="EMD90404.1"/>
    </source>
</evidence>
<dbReference type="OMA" id="EIRIYVC"/>
<feature type="coiled-coil region" evidence="1">
    <location>
        <begin position="181"/>
        <end position="278"/>
    </location>
</feature>
<sequence length="393" mass="44975">MTSTGIGDGKDDAENHPKGLQQIHQPMDDAVMLHGSKFSNEAVKQPTLTEKKQSSSWLEMNAFQLEIQRLKSDIDTRNAYTRSLERDNAKTASVMLENEALHKKVNELVKNLDSKNTELYTLRSAVASSANIAEEAAHMRVQMEAFPIISLALAFSMINLLLESTKHEAQADDTTRTQASVNDLQVKLTDEKNINKQLTMELAESKDKIKDITGVAKTLRSQNKGIKSKVKELQENLGSTEKARDWYYKNYTQTFQRCNTLEQENAALKEEKRGLSEKLTNQLHSLGGLVTDLDLVQEEIRIYVCPHDDLRTIYSATAKVTQLKKAWMIASEIWKLCEDENKFLKAYETSRQNILEHHRAHERALHKNGHLRKRIKAAFEELDQRRQFCIKYT</sequence>
<keyword evidence="3" id="KW-1185">Reference proteome</keyword>
<dbReference type="EMBL" id="KB445578">
    <property type="protein sequence ID" value="EMD90404.1"/>
    <property type="molecule type" value="Genomic_DNA"/>
</dbReference>
<reference evidence="2 3" key="1">
    <citation type="journal article" date="2012" name="PLoS Pathog.">
        <title>Diverse lifestyles and strategies of plant pathogenesis encoded in the genomes of eighteen Dothideomycetes fungi.</title>
        <authorList>
            <person name="Ohm R.A."/>
            <person name="Feau N."/>
            <person name="Henrissat B."/>
            <person name="Schoch C.L."/>
            <person name="Horwitz B.A."/>
            <person name="Barry K.W."/>
            <person name="Condon B.J."/>
            <person name="Copeland A.C."/>
            <person name="Dhillon B."/>
            <person name="Glaser F."/>
            <person name="Hesse C.N."/>
            <person name="Kosti I."/>
            <person name="LaButti K."/>
            <person name="Lindquist E.A."/>
            <person name="Lucas S."/>
            <person name="Salamov A.A."/>
            <person name="Bradshaw R.E."/>
            <person name="Ciuffetti L."/>
            <person name="Hamelin R.C."/>
            <person name="Kema G.H.J."/>
            <person name="Lawrence C."/>
            <person name="Scott J.A."/>
            <person name="Spatafora J.W."/>
            <person name="Turgeon B.G."/>
            <person name="de Wit P.J.G.M."/>
            <person name="Zhong S."/>
            <person name="Goodwin S.B."/>
            <person name="Grigoriev I.V."/>
        </authorList>
    </citation>
    <scope>NUCLEOTIDE SEQUENCE [LARGE SCALE GENOMIC DNA]</scope>
    <source>
        <strain evidence="3">C5 / ATCC 48332 / race O</strain>
    </source>
</reference>
<dbReference type="HOGENOM" id="CLU_739679_0_0_1"/>
<name>M2TV59_COCH5</name>